<dbReference type="EMBL" id="CP018866">
    <property type="protein sequence ID" value="AST91844.1"/>
    <property type="molecule type" value="Genomic_DNA"/>
</dbReference>
<dbReference type="EC" id="6.1.1.7" evidence="4"/>
<dbReference type="InterPro" id="IPR012947">
    <property type="entry name" value="tRNA_SAD"/>
</dbReference>
<sequence length="402" mass="45668">MNKLYYIDQYKQSFSTRVIKQVSENDKETYVVLEETAFYPTGGGQPNDIGYIQNVPIINVEIIDNEIRHYLKEPLKDEIVQAQIDWERRWDHMQQHSGQHILSAAFAQLFQYETVSFHLGQETCTIDIQTESVTNEELFQAETLANEIILANKPISTKWITASEVELYPLRKKPSVQENIRLVIIPDFDYNACGGTHPATTSEVGMIKILHTEKQKKNVRITFICGERVRKQFHLKHETISSLSQLLNAPETRIIDSASQLLTKLKESEKEIERLKEEIIAYEVERLIDIRAYVGPFHTISSVLPNLSMKELQKLAKILLQKSTNTIVILVSSIEDKLQIVCGRTEEPQHKMNQLLSTVLPLISGKGGGSEAFAQGGGDLSYSPDEIMTKLLNELNISIGTK</sequence>
<dbReference type="InterPro" id="IPR018163">
    <property type="entry name" value="Thr/Ala-tRNA-synth_IIc_edit"/>
</dbReference>
<evidence type="ECO:0000256" key="4">
    <source>
        <dbReference type="ARBA" id="ARBA00013168"/>
    </source>
</evidence>
<proteinExistence type="inferred from homology"/>
<dbReference type="InterPro" id="IPR009000">
    <property type="entry name" value="Transl_B-barrel_sf"/>
</dbReference>
<dbReference type="STRING" id="1314751.GCA_001591425_00162"/>
<evidence type="ECO:0000256" key="14">
    <source>
        <dbReference type="ARBA" id="ARBA00023146"/>
    </source>
</evidence>
<dbReference type="GO" id="GO:0006419">
    <property type="term" value="P:alanyl-tRNA aminoacylation"/>
    <property type="evidence" value="ECO:0007669"/>
    <property type="project" value="InterPro"/>
</dbReference>
<dbReference type="KEGG" id="bcoh:BC6307_11435"/>
<comment type="similarity">
    <text evidence="3">Belongs to the class-II aminoacyl-tRNA synthetase family.</text>
</comment>
<accession>A0A223KR63</accession>
<evidence type="ECO:0000256" key="3">
    <source>
        <dbReference type="ARBA" id="ARBA00008226"/>
    </source>
</evidence>
<dbReference type="PANTHER" id="PTHR43462">
    <property type="entry name" value="ALANYL-TRNA EDITING PROTEIN"/>
    <property type="match status" value="1"/>
</dbReference>
<dbReference type="AlphaFoldDB" id="A0A223KR63"/>
<dbReference type="FunFam" id="3.10.310.40:FF:000001">
    <property type="entry name" value="Alanine--tRNA ligase"/>
    <property type="match status" value="1"/>
</dbReference>
<evidence type="ECO:0000256" key="13">
    <source>
        <dbReference type="ARBA" id="ARBA00022917"/>
    </source>
</evidence>
<keyword evidence="16" id="KW-0175">Coiled coil</keyword>
<feature type="domain" description="Alanyl-transfer RNA synthetases family profile" evidence="17">
    <location>
        <begin position="1"/>
        <end position="220"/>
    </location>
</feature>
<evidence type="ECO:0000256" key="1">
    <source>
        <dbReference type="ARBA" id="ARBA00001947"/>
    </source>
</evidence>
<name>A0A223KR63_9BACI</name>
<dbReference type="SMART" id="SM00863">
    <property type="entry name" value="tRNA_SAD"/>
    <property type="match status" value="1"/>
</dbReference>
<keyword evidence="9" id="KW-0547">Nucleotide-binding</keyword>
<dbReference type="Gene3D" id="2.40.30.130">
    <property type="match status" value="1"/>
</dbReference>
<dbReference type="Pfam" id="PF01411">
    <property type="entry name" value="tRNA-synt_2c"/>
    <property type="match status" value="1"/>
</dbReference>
<dbReference type="GO" id="GO:0005737">
    <property type="term" value="C:cytoplasm"/>
    <property type="evidence" value="ECO:0007669"/>
    <property type="project" value="UniProtKB-SubCell"/>
</dbReference>
<dbReference type="Proteomes" id="UP000215224">
    <property type="component" value="Chromosome"/>
</dbReference>
<organism evidence="18 19">
    <name type="scientific">Sutcliffiella cohnii</name>
    <dbReference type="NCBI Taxonomy" id="33932"/>
    <lineage>
        <taxon>Bacteria</taxon>
        <taxon>Bacillati</taxon>
        <taxon>Bacillota</taxon>
        <taxon>Bacilli</taxon>
        <taxon>Bacillales</taxon>
        <taxon>Bacillaceae</taxon>
        <taxon>Sutcliffiella</taxon>
    </lineage>
</organism>
<evidence type="ECO:0000256" key="6">
    <source>
        <dbReference type="ARBA" id="ARBA00022555"/>
    </source>
</evidence>
<evidence type="ECO:0000256" key="15">
    <source>
        <dbReference type="ARBA" id="ARBA00032577"/>
    </source>
</evidence>
<evidence type="ECO:0000259" key="17">
    <source>
        <dbReference type="PROSITE" id="PS50860"/>
    </source>
</evidence>
<dbReference type="InterPro" id="IPR018165">
    <property type="entry name" value="Ala-tRNA-synth_IIc_core"/>
</dbReference>
<keyword evidence="14" id="KW-0030">Aminoacyl-tRNA synthetase</keyword>
<dbReference type="GO" id="GO:0002161">
    <property type="term" value="F:aminoacyl-tRNA deacylase activity"/>
    <property type="evidence" value="ECO:0007669"/>
    <property type="project" value="UniProtKB-ARBA"/>
</dbReference>
<evidence type="ECO:0000313" key="19">
    <source>
        <dbReference type="Proteomes" id="UP000215224"/>
    </source>
</evidence>
<dbReference type="SUPFAM" id="SSF50447">
    <property type="entry name" value="Translation proteins"/>
    <property type="match status" value="1"/>
</dbReference>
<keyword evidence="6" id="KW-0820">tRNA-binding</keyword>
<dbReference type="Gene3D" id="3.10.310.40">
    <property type="match status" value="1"/>
</dbReference>
<evidence type="ECO:0000256" key="8">
    <source>
        <dbReference type="ARBA" id="ARBA00022723"/>
    </source>
</evidence>
<keyword evidence="7" id="KW-0436">Ligase</keyword>
<dbReference type="RefSeq" id="WP_066410924.1">
    <property type="nucleotide sequence ID" value="NZ_CP018866.1"/>
</dbReference>
<keyword evidence="12" id="KW-0694">RNA-binding</keyword>
<gene>
    <name evidence="18" type="ORF">BC6307_11435</name>
</gene>
<protein>
    <recommendedName>
        <fullName evidence="5">Alanine--tRNA ligase</fullName>
        <ecNumber evidence="4">6.1.1.7</ecNumber>
    </recommendedName>
    <alternativeName>
        <fullName evidence="15">Alanyl-tRNA synthetase</fullName>
    </alternativeName>
</protein>
<evidence type="ECO:0000313" key="18">
    <source>
        <dbReference type="EMBL" id="AST91844.1"/>
    </source>
</evidence>
<dbReference type="PANTHER" id="PTHR43462:SF1">
    <property type="entry name" value="ALANYL-TRNA EDITING PROTEIN AARSD1"/>
    <property type="match status" value="1"/>
</dbReference>
<keyword evidence="13" id="KW-0648">Protein biosynthesis</keyword>
<comment type="cofactor">
    <cofactor evidence="1">
        <name>Zn(2+)</name>
        <dbReference type="ChEBI" id="CHEBI:29105"/>
    </cofactor>
</comment>
<dbReference type="PROSITE" id="PS50860">
    <property type="entry name" value="AA_TRNA_LIGASE_II_ALA"/>
    <property type="match status" value="1"/>
</dbReference>
<dbReference type="GO" id="GO:0005524">
    <property type="term" value="F:ATP binding"/>
    <property type="evidence" value="ECO:0007669"/>
    <property type="project" value="UniProtKB-KW"/>
</dbReference>
<evidence type="ECO:0000256" key="9">
    <source>
        <dbReference type="ARBA" id="ARBA00022741"/>
    </source>
</evidence>
<dbReference type="InterPro" id="IPR003156">
    <property type="entry name" value="DHHA1_dom"/>
</dbReference>
<feature type="coiled-coil region" evidence="16">
    <location>
        <begin position="255"/>
        <end position="285"/>
    </location>
</feature>
<dbReference type="Gene3D" id="3.30.980.10">
    <property type="entry name" value="Threonyl-trna Synthetase, Chain A, domain 2"/>
    <property type="match status" value="1"/>
</dbReference>
<evidence type="ECO:0000256" key="11">
    <source>
        <dbReference type="ARBA" id="ARBA00022840"/>
    </source>
</evidence>
<evidence type="ECO:0000256" key="5">
    <source>
        <dbReference type="ARBA" id="ARBA00017959"/>
    </source>
</evidence>
<evidence type="ECO:0000256" key="2">
    <source>
        <dbReference type="ARBA" id="ARBA00004496"/>
    </source>
</evidence>
<dbReference type="GO" id="GO:0004813">
    <property type="term" value="F:alanine-tRNA ligase activity"/>
    <property type="evidence" value="ECO:0007669"/>
    <property type="project" value="UniProtKB-EC"/>
</dbReference>
<dbReference type="SUPFAM" id="SSF55186">
    <property type="entry name" value="ThrRS/AlaRS common domain"/>
    <property type="match status" value="1"/>
</dbReference>
<keyword evidence="8" id="KW-0479">Metal-binding</keyword>
<evidence type="ECO:0000256" key="7">
    <source>
        <dbReference type="ARBA" id="ARBA00022598"/>
    </source>
</evidence>
<dbReference type="InterPro" id="IPR051335">
    <property type="entry name" value="Alanyl-tRNA_Editing_Enzymes"/>
</dbReference>
<dbReference type="Pfam" id="PF07973">
    <property type="entry name" value="tRNA_SAD"/>
    <property type="match status" value="1"/>
</dbReference>
<evidence type="ECO:0000256" key="16">
    <source>
        <dbReference type="SAM" id="Coils"/>
    </source>
</evidence>
<evidence type="ECO:0000256" key="10">
    <source>
        <dbReference type="ARBA" id="ARBA00022833"/>
    </source>
</evidence>
<comment type="subcellular location">
    <subcellularLocation>
        <location evidence="2">Cytoplasm</location>
    </subcellularLocation>
</comment>
<evidence type="ECO:0000256" key="12">
    <source>
        <dbReference type="ARBA" id="ARBA00022884"/>
    </source>
</evidence>
<keyword evidence="19" id="KW-1185">Reference proteome</keyword>
<reference evidence="18 19" key="1">
    <citation type="submission" date="2016-12" db="EMBL/GenBank/DDBJ databases">
        <title>The whole genome sequencing and assembly of Bacillus cohnii DSM 6307T strain.</title>
        <authorList>
            <person name="Lee Y.-J."/>
            <person name="Yi H."/>
            <person name="Bahn Y.-S."/>
            <person name="Kim J.F."/>
            <person name="Lee D.-W."/>
        </authorList>
    </citation>
    <scope>NUCLEOTIDE SEQUENCE [LARGE SCALE GENOMIC DNA]</scope>
    <source>
        <strain evidence="18 19">DSM 6307</strain>
    </source>
</reference>
<dbReference type="InterPro" id="IPR018164">
    <property type="entry name" value="Ala-tRNA-synth_IIc_N"/>
</dbReference>
<dbReference type="GO" id="GO:0000049">
    <property type="term" value="F:tRNA binding"/>
    <property type="evidence" value="ECO:0007669"/>
    <property type="project" value="UniProtKB-KW"/>
</dbReference>
<keyword evidence="11" id="KW-0067">ATP-binding</keyword>
<keyword evidence="10" id="KW-0862">Zinc</keyword>
<dbReference type="GO" id="GO:0046872">
    <property type="term" value="F:metal ion binding"/>
    <property type="evidence" value="ECO:0007669"/>
    <property type="project" value="UniProtKB-KW"/>
</dbReference>
<dbReference type="Pfam" id="PF02272">
    <property type="entry name" value="DHHA1"/>
    <property type="match status" value="1"/>
</dbReference>